<reference evidence="1" key="1">
    <citation type="submission" date="2021-02" db="EMBL/GenBank/DDBJ databases">
        <authorList>
            <person name="Nowell W R."/>
        </authorList>
    </citation>
    <scope>NUCLEOTIDE SEQUENCE</scope>
</reference>
<dbReference type="Proteomes" id="UP000676336">
    <property type="component" value="Unassembled WGS sequence"/>
</dbReference>
<dbReference type="EMBL" id="CAJOBI010323689">
    <property type="protein sequence ID" value="CAF5188743.1"/>
    <property type="molecule type" value="Genomic_DNA"/>
</dbReference>
<feature type="non-terminal residue" evidence="1">
    <location>
        <position position="1"/>
    </location>
</feature>
<organism evidence="1 2">
    <name type="scientific">Rotaria magnacalcarata</name>
    <dbReference type="NCBI Taxonomy" id="392030"/>
    <lineage>
        <taxon>Eukaryota</taxon>
        <taxon>Metazoa</taxon>
        <taxon>Spiralia</taxon>
        <taxon>Gnathifera</taxon>
        <taxon>Rotifera</taxon>
        <taxon>Eurotatoria</taxon>
        <taxon>Bdelloidea</taxon>
        <taxon>Philodinida</taxon>
        <taxon>Philodinidae</taxon>
        <taxon>Rotaria</taxon>
    </lineage>
</organism>
<accession>A0A8S3HVI1</accession>
<comment type="caution">
    <text evidence="1">The sequence shown here is derived from an EMBL/GenBank/DDBJ whole genome shotgun (WGS) entry which is preliminary data.</text>
</comment>
<evidence type="ECO:0000313" key="2">
    <source>
        <dbReference type="Proteomes" id="UP000676336"/>
    </source>
</evidence>
<sequence length="82" mass="8526">TVFEVSCPLLDSSLLLVDTTVEPTGLVVTVVFFRRRLGRFVVTFSSIGVVMGAADTFGNSSFTDGVDVPPTSIDGKAGATAL</sequence>
<gene>
    <name evidence="1" type="ORF">SMN809_LOCUS71457</name>
</gene>
<evidence type="ECO:0000313" key="1">
    <source>
        <dbReference type="EMBL" id="CAF5188743.1"/>
    </source>
</evidence>
<name>A0A8S3HVI1_9BILA</name>
<dbReference type="AlphaFoldDB" id="A0A8S3HVI1"/>
<protein>
    <submittedName>
        <fullName evidence="1">Uncharacterized protein</fullName>
    </submittedName>
</protein>
<proteinExistence type="predicted"/>